<feature type="signal peptide" evidence="1">
    <location>
        <begin position="1"/>
        <end position="18"/>
    </location>
</feature>
<dbReference type="AlphaFoldDB" id="A0AAX4ICI1"/>
<dbReference type="KEGG" id="cdet:87942486"/>
<evidence type="ECO:0000313" key="2">
    <source>
        <dbReference type="EMBL" id="WQF80969.1"/>
    </source>
</evidence>
<dbReference type="GeneID" id="87942486"/>
<gene>
    <name evidence="2" type="ORF">CDEST_05983</name>
</gene>
<accession>A0AAX4ICI1</accession>
<name>A0AAX4ICI1_9PEZI</name>
<sequence length="85" mass="9035">MKVAFITILLAQALTASALQKYCNGGWGLADGNTCYGKGANSYCCKNTQSTDFPTFRGACFSPQNARDQEDTSQDCPGGAVYCCD</sequence>
<feature type="chain" id="PRO_5043343376" evidence="1">
    <location>
        <begin position="19"/>
        <end position="85"/>
    </location>
</feature>
<evidence type="ECO:0000313" key="3">
    <source>
        <dbReference type="Proteomes" id="UP001322277"/>
    </source>
</evidence>
<evidence type="ECO:0000256" key="1">
    <source>
        <dbReference type="SAM" id="SignalP"/>
    </source>
</evidence>
<dbReference type="RefSeq" id="XP_062778193.1">
    <property type="nucleotide sequence ID" value="XM_062922142.1"/>
</dbReference>
<dbReference type="EMBL" id="CP137308">
    <property type="protein sequence ID" value="WQF80969.1"/>
    <property type="molecule type" value="Genomic_DNA"/>
</dbReference>
<proteinExistence type="predicted"/>
<organism evidence="2 3">
    <name type="scientific">Colletotrichum destructivum</name>
    <dbReference type="NCBI Taxonomy" id="34406"/>
    <lineage>
        <taxon>Eukaryota</taxon>
        <taxon>Fungi</taxon>
        <taxon>Dikarya</taxon>
        <taxon>Ascomycota</taxon>
        <taxon>Pezizomycotina</taxon>
        <taxon>Sordariomycetes</taxon>
        <taxon>Hypocreomycetidae</taxon>
        <taxon>Glomerellales</taxon>
        <taxon>Glomerellaceae</taxon>
        <taxon>Colletotrichum</taxon>
        <taxon>Colletotrichum destructivum species complex</taxon>
    </lineage>
</organism>
<keyword evidence="1" id="KW-0732">Signal</keyword>
<keyword evidence="3" id="KW-1185">Reference proteome</keyword>
<dbReference type="Proteomes" id="UP001322277">
    <property type="component" value="Chromosome 4"/>
</dbReference>
<reference evidence="3" key="1">
    <citation type="journal article" date="2023" name="bioRxiv">
        <title>Complete genome of the Medicago anthracnose fungus, Colletotrichum destructivum, reveals a mini-chromosome-like region within a core chromosome.</title>
        <authorList>
            <person name="Lapalu N."/>
            <person name="Simon A."/>
            <person name="Lu A."/>
            <person name="Plaumann P.-L."/>
            <person name="Amselem J."/>
            <person name="Pigne S."/>
            <person name="Auger A."/>
            <person name="Koch C."/>
            <person name="Dallery J.-F."/>
            <person name="O'Connell R.J."/>
        </authorList>
    </citation>
    <scope>NUCLEOTIDE SEQUENCE [LARGE SCALE GENOMIC DNA]</scope>
    <source>
        <strain evidence="3">CBS 520.97</strain>
    </source>
</reference>
<protein>
    <submittedName>
        <fullName evidence="2">Uncharacterized protein</fullName>
    </submittedName>
</protein>